<dbReference type="Proteomes" id="UP000257109">
    <property type="component" value="Unassembled WGS sequence"/>
</dbReference>
<dbReference type="InterPro" id="IPR010264">
    <property type="entry name" value="Self-incomp_S1"/>
</dbReference>
<proteinExistence type="inferred from homology"/>
<name>A0A371GZY5_MUCPR</name>
<evidence type="ECO:0000313" key="7">
    <source>
        <dbReference type="EMBL" id="RDX96110.1"/>
    </source>
</evidence>
<sequence length="95" mass="10928">MSLFVRSILLLFVFMLVSLSNVLARTHVSITNNLKGNQYLTVHCKSKNDDRGVQRLGIRTYVNCAIGMLRKVDHVGRECFMIVMKKGKSRRDKEK</sequence>
<keyword evidence="5 6" id="KW-0732">Signal</keyword>
<evidence type="ECO:0000256" key="6">
    <source>
        <dbReference type="SAM" id="SignalP"/>
    </source>
</evidence>
<accession>A0A371GZY5</accession>
<dbReference type="AlphaFoldDB" id="A0A371GZY5"/>
<dbReference type="OrthoDB" id="1741532at2759"/>
<dbReference type="GO" id="GO:0005576">
    <property type="term" value="C:extracellular region"/>
    <property type="evidence" value="ECO:0007669"/>
    <property type="project" value="UniProtKB-SubCell"/>
</dbReference>
<feature type="non-terminal residue" evidence="7">
    <location>
        <position position="1"/>
    </location>
</feature>
<keyword evidence="3" id="KW-0713">Self-incompatibility</keyword>
<dbReference type="Pfam" id="PF05938">
    <property type="entry name" value="Self-incomp_S1"/>
    <property type="match status" value="1"/>
</dbReference>
<evidence type="ECO:0000256" key="4">
    <source>
        <dbReference type="ARBA" id="ARBA00022525"/>
    </source>
</evidence>
<evidence type="ECO:0008006" key="9">
    <source>
        <dbReference type="Google" id="ProtNLM"/>
    </source>
</evidence>
<protein>
    <recommendedName>
        <fullName evidence="9">S-protein homolog</fullName>
    </recommendedName>
</protein>
<evidence type="ECO:0000256" key="2">
    <source>
        <dbReference type="ARBA" id="ARBA00005581"/>
    </source>
</evidence>
<keyword evidence="4" id="KW-0964">Secreted</keyword>
<gene>
    <name evidence="7" type="ORF">CR513_21274</name>
</gene>
<organism evidence="7 8">
    <name type="scientific">Mucuna pruriens</name>
    <name type="common">Velvet bean</name>
    <name type="synonym">Dolichos pruriens</name>
    <dbReference type="NCBI Taxonomy" id="157652"/>
    <lineage>
        <taxon>Eukaryota</taxon>
        <taxon>Viridiplantae</taxon>
        <taxon>Streptophyta</taxon>
        <taxon>Embryophyta</taxon>
        <taxon>Tracheophyta</taxon>
        <taxon>Spermatophyta</taxon>
        <taxon>Magnoliopsida</taxon>
        <taxon>eudicotyledons</taxon>
        <taxon>Gunneridae</taxon>
        <taxon>Pentapetalae</taxon>
        <taxon>rosids</taxon>
        <taxon>fabids</taxon>
        <taxon>Fabales</taxon>
        <taxon>Fabaceae</taxon>
        <taxon>Papilionoideae</taxon>
        <taxon>50 kb inversion clade</taxon>
        <taxon>NPAAA clade</taxon>
        <taxon>indigoferoid/millettioid clade</taxon>
        <taxon>Phaseoleae</taxon>
        <taxon>Mucuna</taxon>
    </lineage>
</organism>
<comment type="subcellular location">
    <subcellularLocation>
        <location evidence="1">Secreted</location>
    </subcellularLocation>
</comment>
<comment type="caution">
    <text evidence="7">The sequence shown here is derived from an EMBL/GenBank/DDBJ whole genome shotgun (WGS) entry which is preliminary data.</text>
</comment>
<keyword evidence="8" id="KW-1185">Reference proteome</keyword>
<dbReference type="EMBL" id="QJKJ01003971">
    <property type="protein sequence ID" value="RDX96110.1"/>
    <property type="molecule type" value="Genomic_DNA"/>
</dbReference>
<evidence type="ECO:0000256" key="1">
    <source>
        <dbReference type="ARBA" id="ARBA00004613"/>
    </source>
</evidence>
<evidence type="ECO:0000313" key="8">
    <source>
        <dbReference type="Proteomes" id="UP000257109"/>
    </source>
</evidence>
<evidence type="ECO:0000256" key="5">
    <source>
        <dbReference type="ARBA" id="ARBA00022729"/>
    </source>
</evidence>
<dbReference type="GO" id="GO:0060320">
    <property type="term" value="P:rejection of self pollen"/>
    <property type="evidence" value="ECO:0007669"/>
    <property type="project" value="UniProtKB-KW"/>
</dbReference>
<comment type="similarity">
    <text evidence="2">Belongs to the plant self-incompatibility (S1) protein family.</text>
</comment>
<reference evidence="7" key="1">
    <citation type="submission" date="2018-05" db="EMBL/GenBank/DDBJ databases">
        <title>Draft genome of Mucuna pruriens seed.</title>
        <authorList>
            <person name="Nnadi N.E."/>
            <person name="Vos R."/>
            <person name="Hasami M.H."/>
            <person name="Devisetty U.K."/>
            <person name="Aguiy J.C."/>
        </authorList>
    </citation>
    <scope>NUCLEOTIDE SEQUENCE [LARGE SCALE GENOMIC DNA]</scope>
    <source>
        <strain evidence="7">JCA_2017</strain>
    </source>
</reference>
<feature type="signal peptide" evidence="6">
    <location>
        <begin position="1"/>
        <end position="24"/>
    </location>
</feature>
<feature type="chain" id="PRO_5016935445" description="S-protein homolog" evidence="6">
    <location>
        <begin position="25"/>
        <end position="95"/>
    </location>
</feature>
<evidence type="ECO:0000256" key="3">
    <source>
        <dbReference type="ARBA" id="ARBA00022471"/>
    </source>
</evidence>